<dbReference type="Pfam" id="PF21294">
    <property type="entry name" value="Polysacc_lyase_14"/>
    <property type="match status" value="1"/>
</dbReference>
<reference evidence="3 4" key="1">
    <citation type="submission" date="2021-07" db="EMBL/GenBank/DDBJ databases">
        <authorList>
            <person name="So Y."/>
        </authorList>
    </citation>
    <scope>NUCLEOTIDE SEQUENCE [LARGE SCALE GENOMIC DNA]</scope>
    <source>
        <strain evidence="3 4">Y3S6</strain>
    </source>
</reference>
<feature type="domain" description="Polysaccharide lyase 14" evidence="2">
    <location>
        <begin position="101"/>
        <end position="294"/>
    </location>
</feature>
<sequence length="303" mass="33931">MSTEEARMSQSTRRLTQATLLTLLPLIGGLPTSADTSTGDHHRMPRLTPCSERYPLVATLRPRHVLQTAKEAIREDFASTRDWGTETNAELLGALTSGLVEPALRAHYPQHSSSPSDADQQDVPRGGFGFYTKEKSLQHTDRACLHYRLRFEANFDFVKGGKLPGLYGGDAPSGGEEVTGENGFSLRLMWRKDGQGELYPYTVGHEGDSMGRGSWHFPTGRWVTVEQEVILNEPEGRDGIVRLWIDGWPVLERREMVLRTTPTLGIDGVMFSTFFGGTGEEWRTPHDQHADFSVFRLYAPEPR</sequence>
<protein>
    <recommendedName>
        <fullName evidence="2">Polysaccharide lyase 14 domain-containing protein</fullName>
    </recommendedName>
</protein>
<evidence type="ECO:0000256" key="1">
    <source>
        <dbReference type="SAM" id="MobiDB-lite"/>
    </source>
</evidence>
<accession>A0ABS6ZHT5</accession>
<dbReference type="Gene3D" id="2.60.120.200">
    <property type="match status" value="1"/>
</dbReference>
<evidence type="ECO:0000313" key="4">
    <source>
        <dbReference type="Proteomes" id="UP000769617"/>
    </source>
</evidence>
<feature type="region of interest" description="Disordered" evidence="1">
    <location>
        <begin position="108"/>
        <end position="129"/>
    </location>
</feature>
<gene>
    <name evidence="3" type="ORF">KPL81_00405</name>
</gene>
<evidence type="ECO:0000259" key="2">
    <source>
        <dbReference type="Pfam" id="PF21294"/>
    </source>
</evidence>
<evidence type="ECO:0000313" key="3">
    <source>
        <dbReference type="EMBL" id="MBW6389620.1"/>
    </source>
</evidence>
<keyword evidence="4" id="KW-1185">Reference proteome</keyword>
<comment type="caution">
    <text evidence="3">The sequence shown here is derived from an EMBL/GenBank/DDBJ whole genome shotgun (WGS) entry which is preliminary data.</text>
</comment>
<dbReference type="PANTHER" id="PTHR40124:SF1">
    <property type="entry name" value="DISAGGREGATASE RELATED REPEAT PROTEIN"/>
    <property type="match status" value="1"/>
</dbReference>
<name>A0ABS6ZHT5_9GAMM</name>
<dbReference type="PANTHER" id="PTHR40124">
    <property type="match status" value="1"/>
</dbReference>
<organism evidence="3 4">
    <name type="scientific">Billgrantia antri</name>
    <dbReference type="NCBI Taxonomy" id="2846777"/>
    <lineage>
        <taxon>Bacteria</taxon>
        <taxon>Pseudomonadati</taxon>
        <taxon>Pseudomonadota</taxon>
        <taxon>Gammaproteobacteria</taxon>
        <taxon>Oceanospirillales</taxon>
        <taxon>Halomonadaceae</taxon>
        <taxon>Billgrantia</taxon>
    </lineage>
</organism>
<proteinExistence type="predicted"/>
<dbReference type="InterPro" id="IPR048958">
    <property type="entry name" value="Polysacc_lyase_14"/>
</dbReference>
<dbReference type="EMBL" id="JAHYCA010000001">
    <property type="protein sequence ID" value="MBW6389620.1"/>
    <property type="molecule type" value="Genomic_DNA"/>
</dbReference>
<dbReference type="Proteomes" id="UP000769617">
    <property type="component" value="Unassembled WGS sequence"/>
</dbReference>